<dbReference type="AlphaFoldDB" id="A0AAJ0HN46"/>
<accession>A0AAJ0HN46</accession>
<evidence type="ECO:0000313" key="3">
    <source>
        <dbReference type="Proteomes" id="UP001275084"/>
    </source>
</evidence>
<sequence length="680" mass="77235">MAATAPMTGMEVLQMQISKTLYKPKHKYEKIKQDQAIRLVTILPGAPTDDMQCYTRQEIDLLLDRSSPYFVQFDALSYCWGSGGVRVPITLDGCIFWVGQLLFAALRRLRKPDVKYDIWIDAISINQSDLKEKAVQLQLMQDIYRTAMKTVVWLGLEADDSSAVIEYIRANAELEPERSKNPMSNRWLGMTTQNDYFYTVREPQWLPLWTAMFHLCARNYWMRMWIIQELSVSRNPVVLCGNDEVKWADFELVIGSIFAMVADRVPGATYFLHLWPLLDDSFPLLLDAERHEHREGSPPPPPRDARWLLGALQRYRCFESTEPHDKVYALLGLLDPSVRKSFKVNYKRDIRKVFFDTLKFLIPPRRRAESADDVATGHAPMVTVTMNFAIGADGELHETAESAAANADGPMTRAHGPLNVLCLASHVSSSRRGMPSWVPDWSDYTIKTSVDDLTNNRFTASQKLEAEYSFNRMDKMLKVKGFLVDVVTRVAGWDTPARTGPRTITTDFEDLLVEVRTWYTQALTSGLIDPDVPWRQGAFWKTLVYDTFPTGYFFGAPDEWEEMELSALQHFVADNDLTSAEEALLPSEYMIQLRRTASGGKAFGLSSTGMYMMLPPGAKMGDVVCVLWGCDIPVVLGDRDGKSVLIGEVYCDLLMDGTWIDRARESGLNLADITKTFRLY</sequence>
<dbReference type="PANTHER" id="PTHR24148">
    <property type="entry name" value="ANKYRIN REPEAT DOMAIN-CONTAINING PROTEIN 39 HOMOLOG-RELATED"/>
    <property type="match status" value="1"/>
</dbReference>
<evidence type="ECO:0000313" key="2">
    <source>
        <dbReference type="EMBL" id="KAK3357951.1"/>
    </source>
</evidence>
<feature type="domain" description="Heterokaryon incompatibility" evidence="1">
    <location>
        <begin position="73"/>
        <end position="229"/>
    </location>
</feature>
<dbReference type="PANTHER" id="PTHR24148:SF64">
    <property type="entry name" value="HETEROKARYON INCOMPATIBILITY DOMAIN-CONTAINING PROTEIN"/>
    <property type="match status" value="1"/>
</dbReference>
<gene>
    <name evidence="2" type="ORF">B0T25DRAFT_579933</name>
</gene>
<organism evidence="2 3">
    <name type="scientific">Lasiosphaeria hispida</name>
    <dbReference type="NCBI Taxonomy" id="260671"/>
    <lineage>
        <taxon>Eukaryota</taxon>
        <taxon>Fungi</taxon>
        <taxon>Dikarya</taxon>
        <taxon>Ascomycota</taxon>
        <taxon>Pezizomycotina</taxon>
        <taxon>Sordariomycetes</taxon>
        <taxon>Sordariomycetidae</taxon>
        <taxon>Sordariales</taxon>
        <taxon>Lasiosphaeriaceae</taxon>
        <taxon>Lasiosphaeria</taxon>
    </lineage>
</organism>
<protein>
    <submittedName>
        <fullName evidence="2">Heterokaryon incompatibility protein-domain-containing protein</fullName>
    </submittedName>
</protein>
<dbReference type="EMBL" id="JAUIQD010000003">
    <property type="protein sequence ID" value="KAK3357951.1"/>
    <property type="molecule type" value="Genomic_DNA"/>
</dbReference>
<dbReference type="Pfam" id="PF26639">
    <property type="entry name" value="Het-6_barrel"/>
    <property type="match status" value="1"/>
</dbReference>
<keyword evidence="3" id="KW-1185">Reference proteome</keyword>
<dbReference type="Pfam" id="PF06985">
    <property type="entry name" value="HET"/>
    <property type="match status" value="1"/>
</dbReference>
<name>A0AAJ0HN46_9PEZI</name>
<reference evidence="2" key="2">
    <citation type="submission" date="2023-06" db="EMBL/GenBank/DDBJ databases">
        <authorList>
            <consortium name="Lawrence Berkeley National Laboratory"/>
            <person name="Haridas S."/>
            <person name="Hensen N."/>
            <person name="Bonometti L."/>
            <person name="Westerberg I."/>
            <person name="Brannstrom I.O."/>
            <person name="Guillou S."/>
            <person name="Cros-Aarteil S."/>
            <person name="Calhoun S."/>
            <person name="Kuo A."/>
            <person name="Mondo S."/>
            <person name="Pangilinan J."/>
            <person name="Riley R."/>
            <person name="Labutti K."/>
            <person name="Andreopoulos B."/>
            <person name="Lipzen A."/>
            <person name="Chen C."/>
            <person name="Yanf M."/>
            <person name="Daum C."/>
            <person name="Ng V."/>
            <person name="Clum A."/>
            <person name="Steindorff A."/>
            <person name="Ohm R."/>
            <person name="Martin F."/>
            <person name="Silar P."/>
            <person name="Natvig D."/>
            <person name="Lalanne C."/>
            <person name="Gautier V."/>
            <person name="Ament-Velasquez S.L."/>
            <person name="Kruys A."/>
            <person name="Hutchinson M.I."/>
            <person name="Powell A.J."/>
            <person name="Barry K."/>
            <person name="Miller A.N."/>
            <person name="Grigoriev I.V."/>
            <person name="Debuchy R."/>
            <person name="Gladieux P."/>
            <person name="Thoren M.H."/>
            <person name="Johannesson H."/>
        </authorList>
    </citation>
    <scope>NUCLEOTIDE SEQUENCE</scope>
    <source>
        <strain evidence="2">CBS 955.72</strain>
    </source>
</reference>
<dbReference type="InterPro" id="IPR052895">
    <property type="entry name" value="HetReg/Transcr_Mod"/>
</dbReference>
<evidence type="ECO:0000259" key="1">
    <source>
        <dbReference type="Pfam" id="PF06985"/>
    </source>
</evidence>
<dbReference type="Proteomes" id="UP001275084">
    <property type="component" value="Unassembled WGS sequence"/>
</dbReference>
<proteinExistence type="predicted"/>
<comment type="caution">
    <text evidence="2">The sequence shown here is derived from an EMBL/GenBank/DDBJ whole genome shotgun (WGS) entry which is preliminary data.</text>
</comment>
<reference evidence="2" key="1">
    <citation type="journal article" date="2023" name="Mol. Phylogenet. Evol.">
        <title>Genome-scale phylogeny and comparative genomics of the fungal order Sordariales.</title>
        <authorList>
            <person name="Hensen N."/>
            <person name="Bonometti L."/>
            <person name="Westerberg I."/>
            <person name="Brannstrom I.O."/>
            <person name="Guillou S."/>
            <person name="Cros-Aarteil S."/>
            <person name="Calhoun S."/>
            <person name="Haridas S."/>
            <person name="Kuo A."/>
            <person name="Mondo S."/>
            <person name="Pangilinan J."/>
            <person name="Riley R."/>
            <person name="LaButti K."/>
            <person name="Andreopoulos B."/>
            <person name="Lipzen A."/>
            <person name="Chen C."/>
            <person name="Yan M."/>
            <person name="Daum C."/>
            <person name="Ng V."/>
            <person name="Clum A."/>
            <person name="Steindorff A."/>
            <person name="Ohm R.A."/>
            <person name="Martin F."/>
            <person name="Silar P."/>
            <person name="Natvig D.O."/>
            <person name="Lalanne C."/>
            <person name="Gautier V."/>
            <person name="Ament-Velasquez S.L."/>
            <person name="Kruys A."/>
            <person name="Hutchinson M.I."/>
            <person name="Powell A.J."/>
            <person name="Barry K."/>
            <person name="Miller A.N."/>
            <person name="Grigoriev I.V."/>
            <person name="Debuchy R."/>
            <person name="Gladieux P."/>
            <person name="Hiltunen Thoren M."/>
            <person name="Johannesson H."/>
        </authorList>
    </citation>
    <scope>NUCLEOTIDE SEQUENCE</scope>
    <source>
        <strain evidence="2">CBS 955.72</strain>
    </source>
</reference>
<dbReference type="InterPro" id="IPR010730">
    <property type="entry name" value="HET"/>
</dbReference>